<feature type="transmembrane region" description="Helical" evidence="9">
    <location>
        <begin position="54"/>
        <end position="74"/>
    </location>
</feature>
<dbReference type="NCBIfam" id="NF001960">
    <property type="entry name" value="PRK00733.3-5"/>
    <property type="match status" value="1"/>
</dbReference>
<keyword evidence="9" id="KW-0375">Hydrogen ion transport</keyword>
<comment type="cofactor">
    <cofactor evidence="9">
        <name>Mg(2+)</name>
        <dbReference type="ChEBI" id="CHEBI:18420"/>
    </cofactor>
</comment>
<keyword evidence="9" id="KW-1003">Cell membrane</keyword>
<feature type="site" description="Determinant of potassium independence" evidence="9">
    <location>
        <position position="468"/>
    </location>
</feature>
<comment type="caution">
    <text evidence="10">The sequence shown here is derived from an EMBL/GenBank/DDBJ whole genome shotgun (WGS) entry which is preliminary data.</text>
</comment>
<dbReference type="GO" id="GO:0009678">
    <property type="term" value="F:diphosphate hydrolysis-driven proton transmembrane transporter activity"/>
    <property type="evidence" value="ECO:0007669"/>
    <property type="project" value="UniProtKB-UniRule"/>
</dbReference>
<reference evidence="10" key="2">
    <citation type="submission" date="2020-09" db="EMBL/GenBank/DDBJ databases">
        <authorList>
            <person name="Sun Q."/>
            <person name="Zhou Y."/>
        </authorList>
    </citation>
    <scope>NUCLEOTIDE SEQUENCE</scope>
    <source>
        <strain evidence="10">CGMCC 1.15095</strain>
    </source>
</reference>
<evidence type="ECO:0000256" key="9">
    <source>
        <dbReference type="HAMAP-Rule" id="MF_01129"/>
    </source>
</evidence>
<feature type="transmembrane region" description="Helical" evidence="9">
    <location>
        <begin position="334"/>
        <end position="357"/>
    </location>
</feature>
<comment type="similarity">
    <text evidence="9">Belongs to the H(+)-translocating pyrophosphatase (TC 3.A.10) family. K(+)-insensitive subfamily.</text>
</comment>
<comment type="subcellular location">
    <subcellularLocation>
        <location evidence="9">Cell membrane</location>
        <topology evidence="9">Multi-pass membrane protein</topology>
    </subcellularLocation>
    <subcellularLocation>
        <location evidence="1">Endomembrane system</location>
        <topology evidence="1">Multi-pass membrane protein</topology>
    </subcellularLocation>
</comment>
<dbReference type="GO" id="GO:0004427">
    <property type="term" value="F:inorganic diphosphate phosphatase activity"/>
    <property type="evidence" value="ECO:0007669"/>
    <property type="project" value="UniProtKB-UniRule"/>
</dbReference>
<dbReference type="HAMAP" id="MF_01129">
    <property type="entry name" value="PPase_energized_pump"/>
    <property type="match status" value="1"/>
</dbReference>
<feature type="transmembrane region" description="Helical" evidence="9">
    <location>
        <begin position="161"/>
        <end position="179"/>
    </location>
</feature>
<feature type="transmembrane region" description="Helical" evidence="9">
    <location>
        <begin position="473"/>
        <end position="490"/>
    </location>
</feature>
<dbReference type="GO" id="GO:0012505">
    <property type="term" value="C:endomembrane system"/>
    <property type="evidence" value="ECO:0007669"/>
    <property type="project" value="UniProtKB-SubCell"/>
</dbReference>
<keyword evidence="8 9" id="KW-0472">Membrane</keyword>
<keyword evidence="11" id="KW-1185">Reference proteome</keyword>
<evidence type="ECO:0000256" key="5">
    <source>
        <dbReference type="ARBA" id="ARBA00022967"/>
    </source>
</evidence>
<dbReference type="GO" id="GO:0005886">
    <property type="term" value="C:plasma membrane"/>
    <property type="evidence" value="ECO:0007669"/>
    <property type="project" value="UniProtKB-SubCell"/>
</dbReference>
<feature type="transmembrane region" description="Helical" evidence="9">
    <location>
        <begin position="510"/>
        <end position="527"/>
    </location>
</feature>
<dbReference type="PIRSF" id="PIRSF001265">
    <property type="entry name" value="H+-PPase"/>
    <property type="match status" value="1"/>
</dbReference>
<feature type="transmembrane region" description="Helical" evidence="9">
    <location>
        <begin position="6"/>
        <end position="26"/>
    </location>
</feature>
<dbReference type="NCBIfam" id="NF001951">
    <property type="entry name" value="PRK00733.1-2"/>
    <property type="match status" value="1"/>
</dbReference>
<organism evidence="10 11">
    <name type="scientific">Novosphingobium endophyticum</name>
    <dbReference type="NCBI Taxonomy" id="1955250"/>
    <lineage>
        <taxon>Bacteria</taxon>
        <taxon>Pseudomonadati</taxon>
        <taxon>Pseudomonadota</taxon>
        <taxon>Alphaproteobacteria</taxon>
        <taxon>Sphingomonadales</taxon>
        <taxon>Sphingomonadaceae</taxon>
        <taxon>Novosphingobium</taxon>
    </lineage>
</organism>
<dbReference type="Proteomes" id="UP000608154">
    <property type="component" value="Unassembled WGS sequence"/>
</dbReference>
<dbReference type="EC" id="7.1.3.1" evidence="9"/>
<keyword evidence="2 9" id="KW-0813">Transport</keyword>
<dbReference type="PANTHER" id="PTHR31998">
    <property type="entry name" value="K(+)-INSENSITIVE PYROPHOSPHATE-ENERGIZED PROTON PUMP"/>
    <property type="match status" value="1"/>
</dbReference>
<evidence type="ECO:0000256" key="3">
    <source>
        <dbReference type="ARBA" id="ARBA00022692"/>
    </source>
</evidence>
<dbReference type="RefSeq" id="WP_188767421.1">
    <property type="nucleotide sequence ID" value="NZ_BMHK01000001.1"/>
</dbReference>
<evidence type="ECO:0000256" key="8">
    <source>
        <dbReference type="ARBA" id="ARBA00023136"/>
    </source>
</evidence>
<comment type="function">
    <text evidence="9">Proton pump that utilizes the energy of pyrophosphate hydrolysis as the driving force for proton movement across the membrane. Generates a proton motive force.</text>
</comment>
<feature type="transmembrane region" description="Helical" evidence="9">
    <location>
        <begin position="408"/>
        <end position="430"/>
    </location>
</feature>
<evidence type="ECO:0000313" key="10">
    <source>
        <dbReference type="EMBL" id="GGB87707.1"/>
    </source>
</evidence>
<keyword evidence="7 9" id="KW-0406">Ion transport</keyword>
<comment type="caution">
    <text evidence="9">Lacks conserved residue(s) required for the propagation of feature annotation.</text>
</comment>
<feature type="transmembrane region" description="Helical" evidence="9">
    <location>
        <begin position="583"/>
        <end position="602"/>
    </location>
</feature>
<sequence length="698" mass="71573">MNLVTIAIVLGLLAIVYGLVTSRQVLGSPAGNEKMQEIAAAIQEGAQAYLKRQYSTIALVGVVVAIIIAVTLTWVSALGFVIGAILSGATGFIGMNISVRANVRTAAAAQTGLQPGLTLAFRAGAITGMLVAGLALLAISVFYWYLTGPAGHTVGGEDRTVVEALTALAFGASLISIFARLGGGIFTKAADVGADLVGKVEAGIPEDDPRNPAVIADNVGDNVGDCAGMAADLFETYVVTVGATMVLTALLLSTADNLMEMMALPLLIGGVCIVTSIIGTYFVRLGKSNNIMGAMYKGFLVTAVLSIPAIWFAMQYALGSMEAPIADTDFNGRVLFYCALLGLVITGLIIWITEYYTGTNYRPVRSIAKASETGHGTNVIQGLAISLEATAMPTIVIVAGIIATYQLAGLLGIAYAATAMLALAGMVVALDAYGPVTDNAGGIAEMAGLDDAVREKTDALDAVGNTTKAVTKGYAIGSAGLAALVLFATYTTDLREFFPGLTVDFSLENPYVIVGLLLGALLPYLFGAMGMTAVGRAAGDVVIDVRDQFRNDPGIMAGTSKPDYAKTVDLVTKAAIKEMIIPSLLPVLAPILVYFVITAVAGDPAAGFAALGALLLGVIVSGLFVAISMTSGGGAWDNAKKYIEDGHHGGKGSEAHKAAVTGDTVGDPYKDTAGPAVNPMIKITNIVALLLLAALAAG</sequence>
<protein>
    <recommendedName>
        <fullName evidence="9">K(+)-insensitive pyrophosphate-energized proton pump</fullName>
        <ecNumber evidence="9">7.1.3.1</ecNumber>
    </recommendedName>
    <alternativeName>
        <fullName evidence="9">Membrane-bound proton-translocating pyrophosphatase</fullName>
    </alternativeName>
    <alternativeName>
        <fullName evidence="9">Pyrophosphate-energized inorganic pyrophosphatase</fullName>
        <shortName evidence="9">H(+)-PPase</shortName>
    </alternativeName>
</protein>
<feature type="transmembrane region" description="Helical" evidence="9">
    <location>
        <begin position="378"/>
        <end position="402"/>
    </location>
</feature>
<evidence type="ECO:0000313" key="11">
    <source>
        <dbReference type="Proteomes" id="UP000608154"/>
    </source>
</evidence>
<evidence type="ECO:0000256" key="7">
    <source>
        <dbReference type="ARBA" id="ARBA00023065"/>
    </source>
</evidence>
<feature type="transmembrane region" description="Helical" evidence="9">
    <location>
        <begin position="261"/>
        <end position="283"/>
    </location>
</feature>
<dbReference type="Pfam" id="PF03030">
    <property type="entry name" value="H_PPase"/>
    <property type="match status" value="1"/>
</dbReference>
<accession>A0A916TP02</accession>
<dbReference type="AlphaFoldDB" id="A0A916TP02"/>
<feature type="transmembrane region" description="Helical" evidence="9">
    <location>
        <begin position="237"/>
        <end position="255"/>
    </location>
</feature>
<dbReference type="InterPro" id="IPR004131">
    <property type="entry name" value="PPase-energised_H-pump"/>
</dbReference>
<proteinExistence type="inferred from homology"/>
<dbReference type="GO" id="GO:0000287">
    <property type="term" value="F:magnesium ion binding"/>
    <property type="evidence" value="ECO:0007669"/>
    <property type="project" value="UniProtKB-UniRule"/>
</dbReference>
<name>A0A916TP02_9SPHN</name>
<feature type="transmembrane region" description="Helical" evidence="9">
    <location>
        <begin position="608"/>
        <end position="627"/>
    </location>
</feature>
<keyword evidence="5 9" id="KW-1278">Translocase</keyword>
<keyword evidence="4 9" id="KW-0460">Magnesium</keyword>
<comment type="catalytic activity">
    <reaction evidence="9">
        <text>diphosphate + H2O + H(+)(in) = 2 phosphate + 2 H(+)(out)</text>
        <dbReference type="Rhea" id="RHEA:13973"/>
        <dbReference type="ChEBI" id="CHEBI:15377"/>
        <dbReference type="ChEBI" id="CHEBI:15378"/>
        <dbReference type="ChEBI" id="CHEBI:33019"/>
        <dbReference type="ChEBI" id="CHEBI:43474"/>
        <dbReference type="EC" id="7.1.3.1"/>
    </reaction>
</comment>
<feature type="transmembrane region" description="Helical" evidence="9">
    <location>
        <begin position="295"/>
        <end position="314"/>
    </location>
</feature>
<feature type="transmembrane region" description="Helical" evidence="9">
    <location>
        <begin position="119"/>
        <end position="146"/>
    </location>
</feature>
<gene>
    <name evidence="9 10" type="primary">hppA</name>
    <name evidence="10" type="ORF">GCM10011494_02580</name>
</gene>
<dbReference type="EMBL" id="BMHK01000001">
    <property type="protein sequence ID" value="GGB87707.1"/>
    <property type="molecule type" value="Genomic_DNA"/>
</dbReference>
<reference evidence="10" key="1">
    <citation type="journal article" date="2014" name="Int. J. Syst. Evol. Microbiol.">
        <title>Complete genome sequence of Corynebacterium casei LMG S-19264T (=DSM 44701T), isolated from a smear-ripened cheese.</title>
        <authorList>
            <consortium name="US DOE Joint Genome Institute (JGI-PGF)"/>
            <person name="Walter F."/>
            <person name="Albersmeier A."/>
            <person name="Kalinowski J."/>
            <person name="Ruckert C."/>
        </authorList>
    </citation>
    <scope>NUCLEOTIDE SEQUENCE</scope>
    <source>
        <strain evidence="10">CGMCC 1.15095</strain>
    </source>
</reference>
<keyword evidence="3 9" id="KW-0812">Transmembrane</keyword>
<evidence type="ECO:0000256" key="1">
    <source>
        <dbReference type="ARBA" id="ARBA00004127"/>
    </source>
</evidence>
<keyword evidence="6 9" id="KW-1133">Transmembrane helix</keyword>
<evidence type="ECO:0000256" key="2">
    <source>
        <dbReference type="ARBA" id="ARBA00022448"/>
    </source>
</evidence>
<feature type="transmembrane region" description="Helical" evidence="9">
    <location>
        <begin position="80"/>
        <end position="99"/>
    </location>
</feature>
<evidence type="ECO:0000256" key="6">
    <source>
        <dbReference type="ARBA" id="ARBA00022989"/>
    </source>
</evidence>
<comment type="subunit">
    <text evidence="9">Homodimer.</text>
</comment>
<dbReference type="NCBIfam" id="TIGR01104">
    <property type="entry name" value="V_PPase"/>
    <property type="match status" value="1"/>
</dbReference>
<evidence type="ECO:0000256" key="4">
    <source>
        <dbReference type="ARBA" id="ARBA00022842"/>
    </source>
</evidence>